<protein>
    <recommendedName>
        <fullName evidence="3">Amidase domain-containing protein</fullName>
    </recommendedName>
</protein>
<evidence type="ECO:0008006" key="3">
    <source>
        <dbReference type="Google" id="ProtNLM"/>
    </source>
</evidence>
<evidence type="ECO:0000313" key="1">
    <source>
        <dbReference type="EMBL" id="MVP00581.1"/>
    </source>
</evidence>
<dbReference type="Proteomes" id="UP000490800">
    <property type="component" value="Unassembled WGS sequence"/>
</dbReference>
<dbReference type="RefSeq" id="WP_157336290.1">
    <property type="nucleotide sequence ID" value="NZ_RHLK01000007.1"/>
</dbReference>
<accession>A0A7X3FJ21</accession>
<organism evidence="1 2">
    <name type="scientific">Paenibacillus lutrae</name>
    <dbReference type="NCBI Taxonomy" id="2078573"/>
    <lineage>
        <taxon>Bacteria</taxon>
        <taxon>Bacillati</taxon>
        <taxon>Bacillota</taxon>
        <taxon>Bacilli</taxon>
        <taxon>Bacillales</taxon>
        <taxon>Paenibacillaceae</taxon>
        <taxon>Paenibacillus</taxon>
    </lineage>
</organism>
<comment type="caution">
    <text evidence="1">The sequence shown here is derived from an EMBL/GenBank/DDBJ whole genome shotgun (WGS) entry which is preliminary data.</text>
</comment>
<dbReference type="AlphaFoldDB" id="A0A7X3FJ21"/>
<sequence>MVKCTNHDAVASYDEIYSSLWNGDIVQYVDATGDTYHSQVVWNYGGPDKTMNVAQHSTNDRYWGLDMGLRTEIKNRQYEGGHVTILKIKKNA</sequence>
<reference evidence="1 2" key="1">
    <citation type="journal article" date="2019" name="Microorganisms">
        <title>Paenibacillus lutrae sp. nov., A Chitinolytic Species Isolated from A River Otter in Castril Natural Park, Granada, Spain.</title>
        <authorList>
            <person name="Rodriguez M."/>
            <person name="Reina J.C."/>
            <person name="Bejar V."/>
            <person name="Llamas I."/>
        </authorList>
    </citation>
    <scope>NUCLEOTIDE SEQUENCE [LARGE SCALE GENOMIC DNA]</scope>
    <source>
        <strain evidence="1 2">N10</strain>
    </source>
</reference>
<dbReference type="EMBL" id="RHLK01000007">
    <property type="protein sequence ID" value="MVP00581.1"/>
    <property type="molecule type" value="Genomic_DNA"/>
</dbReference>
<proteinExistence type="predicted"/>
<dbReference type="OrthoDB" id="2194542at2"/>
<gene>
    <name evidence="1" type="ORF">EDM21_13800</name>
</gene>
<evidence type="ECO:0000313" key="2">
    <source>
        <dbReference type="Proteomes" id="UP000490800"/>
    </source>
</evidence>
<keyword evidence="2" id="KW-1185">Reference proteome</keyword>
<name>A0A7X3FJ21_9BACL</name>